<evidence type="ECO:0000256" key="4">
    <source>
        <dbReference type="ARBA" id="ARBA00023239"/>
    </source>
</evidence>
<dbReference type="CDD" id="cd06578">
    <property type="entry name" value="HemD"/>
    <property type="match status" value="1"/>
</dbReference>
<dbReference type="PANTHER" id="PTHR38042:SF1">
    <property type="entry name" value="UROPORPHYRINOGEN-III SYNTHASE, CHLOROPLASTIC"/>
    <property type="match status" value="1"/>
</dbReference>
<dbReference type="SUPFAM" id="SSF69618">
    <property type="entry name" value="HemD-like"/>
    <property type="match status" value="1"/>
</dbReference>
<evidence type="ECO:0000256" key="1">
    <source>
        <dbReference type="ARBA" id="ARBA00004772"/>
    </source>
</evidence>
<keyword evidence="4 9" id="KW-0456">Lyase</keyword>
<dbReference type="OrthoDB" id="9787650at2"/>
<feature type="domain" description="Tetrapyrrole biosynthesis uroporphyrinogen III synthase" evidence="10">
    <location>
        <begin position="15"/>
        <end position="243"/>
    </location>
</feature>
<comment type="catalytic activity">
    <reaction evidence="8 9">
        <text>hydroxymethylbilane = uroporphyrinogen III + H2O</text>
        <dbReference type="Rhea" id="RHEA:18965"/>
        <dbReference type="ChEBI" id="CHEBI:15377"/>
        <dbReference type="ChEBI" id="CHEBI:57308"/>
        <dbReference type="ChEBI" id="CHEBI:57845"/>
        <dbReference type="EC" id="4.2.1.75"/>
    </reaction>
</comment>
<keyword evidence="5 9" id="KW-0627">Porphyrin biosynthesis</keyword>
<evidence type="ECO:0000256" key="9">
    <source>
        <dbReference type="RuleBase" id="RU366031"/>
    </source>
</evidence>
<evidence type="ECO:0000256" key="8">
    <source>
        <dbReference type="ARBA" id="ARBA00048617"/>
    </source>
</evidence>
<dbReference type="RefSeq" id="WP_136131966.1">
    <property type="nucleotide sequence ID" value="NZ_PDKS01000006.1"/>
</dbReference>
<evidence type="ECO:0000256" key="2">
    <source>
        <dbReference type="ARBA" id="ARBA00008133"/>
    </source>
</evidence>
<accession>A0A2P5SXD4</accession>
<dbReference type="Pfam" id="PF02602">
    <property type="entry name" value="HEM4"/>
    <property type="match status" value="1"/>
</dbReference>
<comment type="function">
    <text evidence="6 9">Catalyzes cyclization of the linear tetrapyrrole, hydroxymethylbilane, to the macrocyclic uroporphyrinogen III.</text>
</comment>
<organism evidence="11 12">
    <name type="scientific">Candidatus Pantoea edessiphila</name>
    <dbReference type="NCBI Taxonomy" id="2044610"/>
    <lineage>
        <taxon>Bacteria</taxon>
        <taxon>Pseudomonadati</taxon>
        <taxon>Pseudomonadota</taxon>
        <taxon>Gammaproteobacteria</taxon>
        <taxon>Enterobacterales</taxon>
        <taxon>Erwiniaceae</taxon>
        <taxon>Pantoea</taxon>
    </lineage>
</organism>
<evidence type="ECO:0000256" key="7">
    <source>
        <dbReference type="ARBA" id="ARBA00040167"/>
    </source>
</evidence>
<dbReference type="EC" id="4.2.1.75" evidence="3 9"/>
<dbReference type="UniPathway" id="UPA00251">
    <property type="reaction ID" value="UER00320"/>
</dbReference>
<evidence type="ECO:0000256" key="6">
    <source>
        <dbReference type="ARBA" id="ARBA00037589"/>
    </source>
</evidence>
<dbReference type="InterPro" id="IPR003754">
    <property type="entry name" value="4pyrrol_synth_uPrphyn_synth"/>
</dbReference>
<dbReference type="InterPro" id="IPR036108">
    <property type="entry name" value="4pyrrol_syn_uPrphyn_synt_sf"/>
</dbReference>
<evidence type="ECO:0000313" key="11">
    <source>
        <dbReference type="EMBL" id="PPI86984.1"/>
    </source>
</evidence>
<comment type="caution">
    <text evidence="11">The sequence shown here is derived from an EMBL/GenBank/DDBJ whole genome shotgun (WGS) entry which is preliminary data.</text>
</comment>
<evidence type="ECO:0000313" key="12">
    <source>
        <dbReference type="Proteomes" id="UP000296034"/>
    </source>
</evidence>
<dbReference type="Gene3D" id="3.40.50.10090">
    <property type="match status" value="2"/>
</dbReference>
<sequence length="249" mass="29067">MKILITRPEPDSQELILHLRQLGKQAWSLPLIEFFPGSDLCCLPYYITNLLYATDLVFILSKQAVYFADYTLKKANIPWPDYLNYYAIGYTTALAFKKASNLNINYPKNKENSEELIILTKLYEIKNKRAIICGGNSSRELLKKTLLDLDIKVCFIECYKSVRKKYDGEIEGKRLRKLGINTLVVTSGDMLEQIFYLFPKNDREEWLLKCKLLVVSERLFKIARRLGWKDIHITEKANNKHILKVLLYS</sequence>
<evidence type="ECO:0000256" key="5">
    <source>
        <dbReference type="ARBA" id="ARBA00023244"/>
    </source>
</evidence>
<dbReference type="AlphaFoldDB" id="A0A2P5SXD4"/>
<gene>
    <name evidence="11" type="primary">hemD</name>
    <name evidence="11" type="ORF">CRV11_03495</name>
</gene>
<dbReference type="GO" id="GO:0004852">
    <property type="term" value="F:uroporphyrinogen-III synthase activity"/>
    <property type="evidence" value="ECO:0007669"/>
    <property type="project" value="UniProtKB-UniRule"/>
</dbReference>
<proteinExistence type="inferred from homology"/>
<dbReference type="GO" id="GO:0006780">
    <property type="term" value="P:uroporphyrinogen III biosynthetic process"/>
    <property type="evidence" value="ECO:0007669"/>
    <property type="project" value="UniProtKB-UniRule"/>
</dbReference>
<dbReference type="Proteomes" id="UP000296034">
    <property type="component" value="Unassembled WGS sequence"/>
</dbReference>
<reference evidence="11 12" key="1">
    <citation type="journal article" date="2018" name="Genome Biol. Evol.">
        <title>Cladogenesis and Genomic Streamlining in Extracellular Endosymbionts of Tropical Stink Bugs.</title>
        <authorList>
            <person name="Otero-Bravo A."/>
            <person name="Goffredi S."/>
            <person name="Sabree Z.L."/>
        </authorList>
    </citation>
    <scope>NUCLEOTIDE SEQUENCE [LARGE SCALE GENOMIC DNA]</scope>
    <source>
        <strain evidence="11 12">SoET</strain>
    </source>
</reference>
<comment type="pathway">
    <text evidence="1 9">Porphyrin-containing compound metabolism; protoporphyrin-IX biosynthesis; coproporphyrinogen-III from 5-aminolevulinate: step 3/4.</text>
</comment>
<dbReference type="EMBL" id="PDKS01000006">
    <property type="protein sequence ID" value="PPI86984.1"/>
    <property type="molecule type" value="Genomic_DNA"/>
</dbReference>
<comment type="similarity">
    <text evidence="2 9">Belongs to the uroporphyrinogen-III synthase family.</text>
</comment>
<dbReference type="PANTHER" id="PTHR38042">
    <property type="entry name" value="UROPORPHYRINOGEN-III SYNTHASE, CHLOROPLASTIC"/>
    <property type="match status" value="1"/>
</dbReference>
<name>A0A2P5SXD4_9GAMM</name>
<protein>
    <recommendedName>
        <fullName evidence="7 9">Uroporphyrinogen-III synthase</fullName>
        <ecNumber evidence="3 9">4.2.1.75</ecNumber>
    </recommendedName>
</protein>
<evidence type="ECO:0000259" key="10">
    <source>
        <dbReference type="Pfam" id="PF02602"/>
    </source>
</evidence>
<dbReference type="GO" id="GO:0006782">
    <property type="term" value="P:protoporphyrinogen IX biosynthetic process"/>
    <property type="evidence" value="ECO:0007669"/>
    <property type="project" value="UniProtKB-UniRule"/>
</dbReference>
<evidence type="ECO:0000256" key="3">
    <source>
        <dbReference type="ARBA" id="ARBA00013109"/>
    </source>
</evidence>
<dbReference type="InterPro" id="IPR039793">
    <property type="entry name" value="UROS/Hem4"/>
</dbReference>